<evidence type="ECO:0000256" key="7">
    <source>
        <dbReference type="ARBA" id="ARBA00022777"/>
    </source>
</evidence>
<dbReference type="Pfam" id="PF01288">
    <property type="entry name" value="HPPK"/>
    <property type="match status" value="1"/>
</dbReference>
<dbReference type="GO" id="GO:0003848">
    <property type="term" value="F:2-amino-4-hydroxy-6-hydroxymethyldihydropteridine diphosphokinase activity"/>
    <property type="evidence" value="ECO:0007669"/>
    <property type="project" value="UniProtKB-EC"/>
</dbReference>
<dbReference type="UniPathway" id="UPA00077">
    <property type="reaction ID" value="UER00155"/>
</dbReference>
<gene>
    <name evidence="14" type="primary">folK</name>
    <name evidence="14" type="ORF">CRENPOLYSF1_1420012</name>
</gene>
<evidence type="ECO:0000259" key="13">
    <source>
        <dbReference type="PROSITE" id="PS00794"/>
    </source>
</evidence>
<evidence type="ECO:0000256" key="3">
    <source>
        <dbReference type="ARBA" id="ARBA00013253"/>
    </source>
</evidence>
<evidence type="ECO:0000256" key="4">
    <source>
        <dbReference type="ARBA" id="ARBA00016218"/>
    </source>
</evidence>
<proteinExistence type="inferred from homology"/>
<evidence type="ECO:0000256" key="1">
    <source>
        <dbReference type="ARBA" id="ARBA00005051"/>
    </source>
</evidence>
<dbReference type="AlphaFoldDB" id="A0A1R4H2I9"/>
<dbReference type="CDD" id="cd00483">
    <property type="entry name" value="HPPK"/>
    <property type="match status" value="1"/>
</dbReference>
<evidence type="ECO:0000256" key="6">
    <source>
        <dbReference type="ARBA" id="ARBA00022741"/>
    </source>
</evidence>
<protein>
    <recommendedName>
        <fullName evidence="4">2-amino-4-hydroxy-6-hydroxymethyldihydropteridine pyrophosphokinase</fullName>
        <ecNumber evidence="3">2.7.6.3</ecNumber>
    </recommendedName>
    <alternativeName>
        <fullName evidence="11">6-hydroxymethyl-7,8-dihydropterin pyrophosphokinase</fullName>
    </alternativeName>
    <alternativeName>
        <fullName evidence="12">7,8-dihydro-6-hydroxymethylpterin-pyrophosphokinase</fullName>
    </alternativeName>
</protein>
<dbReference type="OrthoDB" id="9808041at2"/>
<dbReference type="GO" id="GO:0046654">
    <property type="term" value="P:tetrahydrofolate biosynthetic process"/>
    <property type="evidence" value="ECO:0007669"/>
    <property type="project" value="UniProtKB-UniPathway"/>
</dbReference>
<evidence type="ECO:0000256" key="10">
    <source>
        <dbReference type="ARBA" id="ARBA00029409"/>
    </source>
</evidence>
<evidence type="ECO:0000313" key="14">
    <source>
        <dbReference type="EMBL" id="SJM90396.1"/>
    </source>
</evidence>
<dbReference type="InterPro" id="IPR035907">
    <property type="entry name" value="Hppk_sf"/>
</dbReference>
<evidence type="ECO:0000313" key="15">
    <source>
        <dbReference type="Proteomes" id="UP000195667"/>
    </source>
</evidence>
<keyword evidence="7 14" id="KW-0418">Kinase</keyword>
<dbReference type="EMBL" id="FUKI01000049">
    <property type="protein sequence ID" value="SJM90396.1"/>
    <property type="molecule type" value="Genomic_DNA"/>
</dbReference>
<organism evidence="14 15">
    <name type="scientific">Crenothrix polyspora</name>
    <dbReference type="NCBI Taxonomy" id="360316"/>
    <lineage>
        <taxon>Bacteria</taxon>
        <taxon>Pseudomonadati</taxon>
        <taxon>Pseudomonadota</taxon>
        <taxon>Gammaproteobacteria</taxon>
        <taxon>Methylococcales</taxon>
        <taxon>Crenotrichaceae</taxon>
        <taxon>Crenothrix</taxon>
    </lineage>
</organism>
<dbReference type="EC" id="2.7.6.3" evidence="3"/>
<dbReference type="InterPro" id="IPR000550">
    <property type="entry name" value="Hppk"/>
</dbReference>
<dbReference type="SUPFAM" id="SSF55083">
    <property type="entry name" value="6-hydroxymethyl-7,8-dihydropterin pyrophosphokinase, HPPK"/>
    <property type="match status" value="1"/>
</dbReference>
<comment type="similarity">
    <text evidence="2">Belongs to the HPPK family.</text>
</comment>
<keyword evidence="15" id="KW-1185">Reference proteome</keyword>
<evidence type="ECO:0000256" key="5">
    <source>
        <dbReference type="ARBA" id="ARBA00022679"/>
    </source>
</evidence>
<evidence type="ECO:0000256" key="12">
    <source>
        <dbReference type="ARBA" id="ARBA00033413"/>
    </source>
</evidence>
<dbReference type="GO" id="GO:0046656">
    <property type="term" value="P:folic acid biosynthetic process"/>
    <property type="evidence" value="ECO:0007669"/>
    <property type="project" value="UniProtKB-KW"/>
</dbReference>
<dbReference type="PANTHER" id="PTHR43071:SF1">
    <property type="entry name" value="2-AMINO-4-HYDROXY-6-HYDROXYMETHYLDIHYDROPTERIDINE PYROPHOSPHOKINASE"/>
    <property type="match status" value="1"/>
</dbReference>
<keyword evidence="6" id="KW-0547">Nucleotide-binding</keyword>
<sequence>MTVQNNDIVAPSPTADTIIAYIGMGSNLANPVDQLTRAYQTIATINGVQIQALSAFYHSPPMGPQDQPDYVNAVLAITTQLLPLDLLHSLQTIENQQGRARAERWGARTLDLDILLYGDQYIVLPELIIPHIGLTQRAFVLYPLYDIAPQLHIPGKGDLKDLRSRCPLDGLKRLDL</sequence>
<feature type="domain" description="7,8-dihydro-6-hydroxymethylpterin-pyrophosphokinase" evidence="13">
    <location>
        <begin position="104"/>
        <end position="115"/>
    </location>
</feature>
<keyword evidence="5 14" id="KW-0808">Transferase</keyword>
<comment type="pathway">
    <text evidence="1">Cofactor biosynthesis; tetrahydrofolate biosynthesis; 2-amino-4-hydroxy-6-hydroxymethyl-7,8-dihydropteridine diphosphate from 7,8-dihydroneopterin triphosphate: step 4/4.</text>
</comment>
<evidence type="ECO:0000256" key="2">
    <source>
        <dbReference type="ARBA" id="ARBA00005810"/>
    </source>
</evidence>
<dbReference type="NCBIfam" id="TIGR01498">
    <property type="entry name" value="folK"/>
    <property type="match status" value="1"/>
</dbReference>
<accession>A0A1R4H2I9</accession>
<dbReference type="GO" id="GO:0005524">
    <property type="term" value="F:ATP binding"/>
    <property type="evidence" value="ECO:0007669"/>
    <property type="project" value="UniProtKB-KW"/>
</dbReference>
<dbReference type="Proteomes" id="UP000195667">
    <property type="component" value="Unassembled WGS sequence"/>
</dbReference>
<reference evidence="15" key="1">
    <citation type="submission" date="2017-02" db="EMBL/GenBank/DDBJ databases">
        <authorList>
            <person name="Daims H."/>
        </authorList>
    </citation>
    <scope>NUCLEOTIDE SEQUENCE [LARGE SCALE GENOMIC DNA]</scope>
</reference>
<evidence type="ECO:0000256" key="9">
    <source>
        <dbReference type="ARBA" id="ARBA00022909"/>
    </source>
</evidence>
<dbReference type="GO" id="GO:0016301">
    <property type="term" value="F:kinase activity"/>
    <property type="evidence" value="ECO:0007669"/>
    <property type="project" value="UniProtKB-KW"/>
</dbReference>
<dbReference type="PANTHER" id="PTHR43071">
    <property type="entry name" value="2-AMINO-4-HYDROXY-6-HYDROXYMETHYLDIHYDROPTERIDINE PYROPHOSPHOKINASE"/>
    <property type="match status" value="1"/>
</dbReference>
<keyword evidence="8" id="KW-0067">ATP-binding</keyword>
<keyword evidence="9" id="KW-0289">Folate biosynthesis</keyword>
<comment type="function">
    <text evidence="10">Catalyzes the transfer of pyrophosphate from adenosine triphosphate (ATP) to 6-hydroxymethyl-7,8-dihydropterin, an enzymatic step in folate biosynthesis pathway.</text>
</comment>
<dbReference type="Gene3D" id="3.30.70.560">
    <property type="entry name" value="7,8-Dihydro-6-hydroxymethylpterin-pyrophosphokinase HPPK"/>
    <property type="match status" value="1"/>
</dbReference>
<evidence type="ECO:0000256" key="8">
    <source>
        <dbReference type="ARBA" id="ARBA00022840"/>
    </source>
</evidence>
<evidence type="ECO:0000256" key="11">
    <source>
        <dbReference type="ARBA" id="ARBA00029766"/>
    </source>
</evidence>
<dbReference type="PROSITE" id="PS00794">
    <property type="entry name" value="HPPK"/>
    <property type="match status" value="1"/>
</dbReference>
<name>A0A1R4H2I9_9GAMM</name>